<keyword evidence="3" id="KW-0489">Methyltransferase</keyword>
<dbReference type="Proteomes" id="UP000248146">
    <property type="component" value="Unassembled WGS sequence"/>
</dbReference>
<proteinExistence type="predicted"/>
<dbReference type="RefSeq" id="WP_110683646.1">
    <property type="nucleotide sequence ID" value="NZ_QJRX01000009.1"/>
</dbReference>
<keyword evidence="1 3" id="KW-0808">Transferase</keyword>
<evidence type="ECO:0000256" key="1">
    <source>
        <dbReference type="ARBA" id="ARBA00022679"/>
    </source>
</evidence>
<dbReference type="Pfam" id="PF13649">
    <property type="entry name" value="Methyltransf_25"/>
    <property type="match status" value="1"/>
</dbReference>
<feature type="domain" description="Methyltransferase" evidence="2">
    <location>
        <begin position="41"/>
        <end position="131"/>
    </location>
</feature>
<dbReference type="AlphaFoldDB" id="A0A2V4KHF4"/>
<dbReference type="PANTHER" id="PTHR43861">
    <property type="entry name" value="TRANS-ACONITATE 2-METHYLTRANSFERASE-RELATED"/>
    <property type="match status" value="1"/>
</dbReference>
<protein>
    <submittedName>
        <fullName evidence="3">Class I SAM-dependent methyltransferase</fullName>
    </submittedName>
</protein>
<organism evidence="3 4">
    <name type="scientific">Aquipseudomonas alcaligenes</name>
    <name type="common">Pseudomonas alcaligenes</name>
    <dbReference type="NCBI Taxonomy" id="43263"/>
    <lineage>
        <taxon>Bacteria</taxon>
        <taxon>Pseudomonadati</taxon>
        <taxon>Pseudomonadota</taxon>
        <taxon>Gammaproteobacteria</taxon>
        <taxon>Pseudomonadales</taxon>
        <taxon>Pseudomonadaceae</taxon>
        <taxon>Aquipseudomonas</taxon>
    </lineage>
</organism>
<dbReference type="SUPFAM" id="SSF53335">
    <property type="entry name" value="S-adenosyl-L-methionine-dependent methyltransferases"/>
    <property type="match status" value="1"/>
</dbReference>
<dbReference type="GO" id="GO:0032259">
    <property type="term" value="P:methylation"/>
    <property type="evidence" value="ECO:0007669"/>
    <property type="project" value="UniProtKB-KW"/>
</dbReference>
<dbReference type="Gene3D" id="3.40.50.150">
    <property type="entry name" value="Vaccinia Virus protein VP39"/>
    <property type="match status" value="1"/>
</dbReference>
<dbReference type="GO" id="GO:0008168">
    <property type="term" value="F:methyltransferase activity"/>
    <property type="evidence" value="ECO:0007669"/>
    <property type="project" value="UniProtKB-KW"/>
</dbReference>
<evidence type="ECO:0000259" key="2">
    <source>
        <dbReference type="Pfam" id="PF13649"/>
    </source>
</evidence>
<evidence type="ECO:0000313" key="4">
    <source>
        <dbReference type="Proteomes" id="UP000248146"/>
    </source>
</evidence>
<dbReference type="EMBL" id="QJRX01000009">
    <property type="protein sequence ID" value="PYC21031.1"/>
    <property type="molecule type" value="Genomic_DNA"/>
</dbReference>
<accession>A0A2V4KHF4</accession>
<name>A0A2V4KHF4_AQUAC</name>
<gene>
    <name evidence="3" type="ORF">DMO17_16900</name>
</gene>
<comment type="caution">
    <text evidence="3">The sequence shown here is derived from an EMBL/GenBank/DDBJ whole genome shotgun (WGS) entry which is preliminary data.</text>
</comment>
<dbReference type="InterPro" id="IPR041698">
    <property type="entry name" value="Methyltransf_25"/>
</dbReference>
<dbReference type="CDD" id="cd02440">
    <property type="entry name" value="AdoMet_MTases"/>
    <property type="match status" value="1"/>
</dbReference>
<reference evidence="3 4" key="1">
    <citation type="submission" date="2018-06" db="EMBL/GenBank/DDBJ databases">
        <title>Pseudomonas diversity within urban Lake Michigan freshwaters.</title>
        <authorList>
            <person name="Batrich M."/>
            <person name="Hatzopoulos T."/>
            <person name="Putonti C."/>
        </authorList>
    </citation>
    <scope>NUCLEOTIDE SEQUENCE [LARGE SCALE GENOMIC DNA]</scope>
    <source>
        <strain evidence="3 4">MB-090714</strain>
    </source>
</reference>
<sequence>MNRDAYNKVAQQWGEARSGFFKNERHYLDTLLAPLPPGSTVLDLGCGTGRPMAEQVVASGHRVIGVDQSEAMLEQARRRLPDQCWLLSPMERYVPDRDFQAAIIWDSIFHLPRSEHAGILQRVVERLPGGGRLMLTVGGSSHPAFTDFMFGVEFFYDSNLPEETEQILRDCGCRLLIGEFMNLPDGARNKGRYAIVAEKR</sequence>
<dbReference type="InterPro" id="IPR029063">
    <property type="entry name" value="SAM-dependent_MTases_sf"/>
</dbReference>
<evidence type="ECO:0000313" key="3">
    <source>
        <dbReference type="EMBL" id="PYC21031.1"/>
    </source>
</evidence>
<dbReference type="OrthoDB" id="9791837at2"/>